<dbReference type="PROSITE" id="PS52004">
    <property type="entry name" value="KS3_2"/>
    <property type="match status" value="1"/>
</dbReference>
<dbReference type="InterPro" id="IPR020841">
    <property type="entry name" value="PKS_Beta-ketoAc_synthase_dom"/>
</dbReference>
<protein>
    <submittedName>
        <fullName evidence="6">Ketoacyl-acyl carrier protein synthase II</fullName>
    </submittedName>
</protein>
<evidence type="ECO:0000256" key="3">
    <source>
        <dbReference type="ARBA" id="ARBA00023315"/>
    </source>
</evidence>
<dbReference type="InterPro" id="IPR016039">
    <property type="entry name" value="Thiolase-like"/>
</dbReference>
<dbReference type="Pfam" id="PF00109">
    <property type="entry name" value="ketoacyl-synt"/>
    <property type="match status" value="1"/>
</dbReference>
<evidence type="ECO:0000259" key="5">
    <source>
        <dbReference type="PROSITE" id="PS52004"/>
    </source>
</evidence>
<organism evidence="6">
    <name type="scientific">Streptomyces sp. HKI 118</name>
    <dbReference type="NCBI Taxonomy" id="1620375"/>
    <lineage>
        <taxon>Bacteria</taxon>
        <taxon>Bacillati</taxon>
        <taxon>Actinomycetota</taxon>
        <taxon>Actinomycetes</taxon>
        <taxon>Kitasatosporales</taxon>
        <taxon>Streptomycetaceae</taxon>
        <taxon>Streptomyces</taxon>
    </lineage>
</organism>
<name>A0A0D3RJC6_9ACTN</name>
<feature type="domain" description="Ketosynthase family 3 (KS3)" evidence="5">
    <location>
        <begin position="9"/>
        <end position="438"/>
    </location>
</feature>
<dbReference type="Gene3D" id="3.40.47.10">
    <property type="match status" value="2"/>
</dbReference>
<dbReference type="EMBL" id="KM923742">
    <property type="protein sequence ID" value="AJS09401.1"/>
    <property type="molecule type" value="Genomic_DNA"/>
</dbReference>
<dbReference type="InterPro" id="IPR014030">
    <property type="entry name" value="Ketoacyl_synth_N"/>
</dbReference>
<gene>
    <name evidence="6" type="ORF">HKI118_40</name>
</gene>
<dbReference type="PANTHER" id="PTHR11712:SF336">
    <property type="entry name" value="3-OXOACYL-[ACYL-CARRIER-PROTEIN] SYNTHASE, MITOCHONDRIAL"/>
    <property type="match status" value="1"/>
</dbReference>
<dbReference type="Pfam" id="PF02801">
    <property type="entry name" value="Ketoacyl-synt_C"/>
    <property type="match status" value="1"/>
</dbReference>
<dbReference type="AlphaFoldDB" id="A0A0D3RJC6"/>
<proteinExistence type="inferred from homology"/>
<evidence type="ECO:0000256" key="1">
    <source>
        <dbReference type="ARBA" id="ARBA00008467"/>
    </source>
</evidence>
<evidence type="ECO:0000256" key="2">
    <source>
        <dbReference type="ARBA" id="ARBA00022679"/>
    </source>
</evidence>
<evidence type="ECO:0000256" key="4">
    <source>
        <dbReference type="RuleBase" id="RU003694"/>
    </source>
</evidence>
<accession>A0A0D3RJC6</accession>
<dbReference type="PANTHER" id="PTHR11712">
    <property type="entry name" value="POLYKETIDE SYNTHASE-RELATED"/>
    <property type="match status" value="1"/>
</dbReference>
<dbReference type="SUPFAM" id="SSF53901">
    <property type="entry name" value="Thiolase-like"/>
    <property type="match status" value="2"/>
</dbReference>
<reference evidence="6" key="1">
    <citation type="journal article" date="2015" name="Angew. Chem. Int. Ed. Engl.">
        <title>Insights into the pamamycin biosynthesis.</title>
        <authorList>
            <person name="Rebets Y."/>
            <person name="Brotz E."/>
            <person name="Manderscheid N."/>
            <person name="Tokovenko B."/>
            <person name="Myronovskyi M."/>
            <person name="Metz P."/>
            <person name="Petzke L."/>
            <person name="Luzhetskyy A."/>
        </authorList>
    </citation>
    <scope>NUCLEOTIDE SEQUENCE</scope>
</reference>
<keyword evidence="2 4" id="KW-0808">Transferase</keyword>
<evidence type="ECO:0000313" key="6">
    <source>
        <dbReference type="EMBL" id="AJS09401.1"/>
    </source>
</evidence>
<dbReference type="PROSITE" id="PS00606">
    <property type="entry name" value="KS3_1"/>
    <property type="match status" value="1"/>
</dbReference>
<dbReference type="InterPro" id="IPR000794">
    <property type="entry name" value="Beta-ketoacyl_synthase"/>
</dbReference>
<sequence length="439" mass="46620">MADQQRDPGRDTLITGMGFALPGPGGLCATSAEFWEIISTGSCHVERDGLFFGQVRTDMQDVKDRIPELPRKALALYSPVQWHGLVSLAEACADADLDWRSGALSEAAVLAARDGGDCWSAQYTDILRADRDKVTKDEINALGTRLALTGIPMDVANIQMSVLAATGPCFTVSNGCTSSAVQLGMAHRLIASGEIDVAVVTGADVFGLDFLRHYADLLDRYAELSAEDGVTVDAMEDAALSMHAQMRPYDKNSPGSNMGNGSITLVLESRAHAERRGAVPYARLLSQHTRRSPQFSAFAIDRAGAGMVQASRDAMAGFVEPDQIDYVNGGAEGDRVFHETESNIVHTLFGDRAARLPVTVQEACFGHNGGPLGNLGVAATSLMIRGDVVCPTAGCVDPADECAFDPVPGTTSRPQRVDHALSFNYTVGMISSAILLGKA</sequence>
<comment type="similarity">
    <text evidence="1 4">Belongs to the thiolase-like superfamily. Beta-ketoacyl-ACP synthases family.</text>
</comment>
<keyword evidence="3" id="KW-0012">Acyltransferase</keyword>
<dbReference type="GO" id="GO:0006633">
    <property type="term" value="P:fatty acid biosynthetic process"/>
    <property type="evidence" value="ECO:0007669"/>
    <property type="project" value="InterPro"/>
</dbReference>
<dbReference type="GO" id="GO:0004315">
    <property type="term" value="F:3-oxoacyl-[acyl-carrier-protein] synthase activity"/>
    <property type="evidence" value="ECO:0007669"/>
    <property type="project" value="InterPro"/>
</dbReference>
<dbReference type="InterPro" id="IPR018201">
    <property type="entry name" value="Ketoacyl_synth_AS"/>
</dbReference>
<dbReference type="InterPro" id="IPR014031">
    <property type="entry name" value="Ketoacyl_synth_C"/>
</dbReference>